<feature type="compositionally biased region" description="Polar residues" evidence="1">
    <location>
        <begin position="146"/>
        <end position="164"/>
    </location>
</feature>
<dbReference type="Proteomes" id="UP000800093">
    <property type="component" value="Unassembled WGS sequence"/>
</dbReference>
<dbReference type="PANTHER" id="PTHR38886:SF1">
    <property type="entry name" value="NACHT-NTPASE AND P-LOOP NTPASES N-TERMINAL DOMAIN-CONTAINING PROTEIN"/>
    <property type="match status" value="1"/>
</dbReference>
<evidence type="ECO:0000256" key="1">
    <source>
        <dbReference type="SAM" id="MobiDB-lite"/>
    </source>
</evidence>
<organism evidence="2 3">
    <name type="scientific">Lojkania enalia</name>
    <dbReference type="NCBI Taxonomy" id="147567"/>
    <lineage>
        <taxon>Eukaryota</taxon>
        <taxon>Fungi</taxon>
        <taxon>Dikarya</taxon>
        <taxon>Ascomycota</taxon>
        <taxon>Pezizomycotina</taxon>
        <taxon>Dothideomycetes</taxon>
        <taxon>Pleosporomycetidae</taxon>
        <taxon>Pleosporales</taxon>
        <taxon>Pleosporales incertae sedis</taxon>
        <taxon>Lojkania</taxon>
    </lineage>
</organism>
<sequence length="247" mass="27516">MGASAHNGDYCNELGCVLSRLGNLEGCAGSPVAEETFLLEDAIGRVAPVLLHYIGLWDAFDAVLEIRFCNQQGFKMVADKEIQSLFLDECKGYGGASSENERSEDKISDFKCVRLRLVEKEAKGKSTPHINVSYVDVDYVTDDESMYNNVDSDSDASSGIQVSPSAFDEDASSAKRSPTRDEEAFAREYIPRARTRERRLRRRTRLEDSSTRALSNNEFLSTEPVCRQVTYRDAQRAGIPAGYSCKH</sequence>
<gene>
    <name evidence="2" type="ORF">CC78DRAFT_542595</name>
</gene>
<evidence type="ECO:0000313" key="2">
    <source>
        <dbReference type="EMBL" id="KAF2266354.1"/>
    </source>
</evidence>
<dbReference type="PANTHER" id="PTHR38886">
    <property type="entry name" value="SESA DOMAIN-CONTAINING PROTEIN"/>
    <property type="match status" value="1"/>
</dbReference>
<protein>
    <submittedName>
        <fullName evidence="2">Uncharacterized protein</fullName>
    </submittedName>
</protein>
<accession>A0A9P4N7F9</accession>
<keyword evidence="3" id="KW-1185">Reference proteome</keyword>
<feature type="region of interest" description="Disordered" evidence="1">
    <location>
        <begin position="146"/>
        <end position="183"/>
    </location>
</feature>
<name>A0A9P4N7F9_9PLEO</name>
<dbReference type="AlphaFoldDB" id="A0A9P4N7F9"/>
<dbReference type="EMBL" id="ML986599">
    <property type="protein sequence ID" value="KAF2266354.1"/>
    <property type="molecule type" value="Genomic_DNA"/>
</dbReference>
<comment type="caution">
    <text evidence="2">The sequence shown here is derived from an EMBL/GenBank/DDBJ whole genome shotgun (WGS) entry which is preliminary data.</text>
</comment>
<evidence type="ECO:0000313" key="3">
    <source>
        <dbReference type="Proteomes" id="UP000800093"/>
    </source>
</evidence>
<proteinExistence type="predicted"/>
<reference evidence="3" key="1">
    <citation type="journal article" date="2020" name="Stud. Mycol.">
        <title>101 Dothideomycetes genomes: A test case for predicting lifestyles and emergence of pathogens.</title>
        <authorList>
            <person name="Haridas S."/>
            <person name="Albert R."/>
            <person name="Binder M."/>
            <person name="Bloem J."/>
            <person name="LaButti K."/>
            <person name="Salamov A."/>
            <person name="Andreopoulos B."/>
            <person name="Baker S."/>
            <person name="Barry K."/>
            <person name="Bills G."/>
            <person name="Bluhm B."/>
            <person name="Cannon C."/>
            <person name="Castanera R."/>
            <person name="Culley D."/>
            <person name="Daum C."/>
            <person name="Ezra D."/>
            <person name="Gonzalez J."/>
            <person name="Henrissat B."/>
            <person name="Kuo A."/>
            <person name="Liang C."/>
            <person name="Lipzen A."/>
            <person name="Lutzoni F."/>
            <person name="Magnuson J."/>
            <person name="Mondo S."/>
            <person name="Nolan M."/>
            <person name="Ohm R."/>
            <person name="Pangilinan J."/>
            <person name="Park H.-J."/>
            <person name="Ramirez L."/>
            <person name="Alfaro M."/>
            <person name="Sun H."/>
            <person name="Tritt A."/>
            <person name="Yoshinaga Y."/>
            <person name="Zwiers L.-H."/>
            <person name="Turgeon B."/>
            <person name="Goodwin S."/>
            <person name="Spatafora J."/>
            <person name="Crous P."/>
            <person name="Grigoriev I."/>
        </authorList>
    </citation>
    <scope>NUCLEOTIDE SEQUENCE [LARGE SCALE GENOMIC DNA]</scope>
    <source>
        <strain evidence="3">CBS 304.66</strain>
    </source>
</reference>